<keyword evidence="5" id="KW-1185">Reference proteome</keyword>
<dbReference type="PANTHER" id="PTHR30461:SF2">
    <property type="entry name" value="SERINE RECOMBINASE PINE-RELATED"/>
    <property type="match status" value="1"/>
</dbReference>
<dbReference type="OrthoDB" id="9781670at2"/>
<dbReference type="Pfam" id="PF07508">
    <property type="entry name" value="Recombinase"/>
    <property type="match status" value="1"/>
</dbReference>
<dbReference type="InterPro" id="IPR006119">
    <property type="entry name" value="Resolv_N"/>
</dbReference>
<dbReference type="Pfam" id="PF00239">
    <property type="entry name" value="Resolvase"/>
    <property type="match status" value="1"/>
</dbReference>
<dbReference type="PROSITE" id="PS51736">
    <property type="entry name" value="RECOMBINASES_3"/>
    <property type="match status" value="1"/>
</dbReference>
<dbReference type="AlphaFoldDB" id="A0A1W1V747"/>
<sequence length="460" mass="51139">MTRVLSYGRVSTRDQVDGYSLPAQRERLAAYAQFHGWDTPLHFEDPAISGKRDVRPAWTALMAAFKPGDTVLAKDLSRIARGGIVQTLTIIRDIEARGGRLILIDQSLDTSTPFGRVVLSILATFAEFELEQTRERSLIGRTQAAKSGAWPQGSVPYGYRRNAERRLELNPETMEAARTALRALIGRSYEAAKEHLQEIGLPSPTGKPTWSTTRLFSMAAQTAYIGEAVYTSDGERIIIPCPPLLTREEWALIHAGRDPGHAGGARPEKYPLTGHFRCEHGAPLNGTTAITWEKHKVVARFRTYHVTARLKQSYGCNCTMRRADELEAQTRALLARVLSDPSDPAALRALTAPPDPLADLHAQEREEIASALSNLTRLRVMGQIEERDYLNLREELKGRERALAPKPQNVTLPPAMLELAEDVRASTSEQLAELLDLLEVKLRLPHGGEVELVQFRPLGR</sequence>
<gene>
    <name evidence="4" type="ORF">SAMN00790413_00270</name>
</gene>
<dbReference type="PANTHER" id="PTHR30461">
    <property type="entry name" value="DNA-INVERTASE FROM LAMBDOID PROPHAGE"/>
    <property type="match status" value="1"/>
</dbReference>
<name>A0A1W1V747_9DEIO</name>
<reference evidence="4 5" key="1">
    <citation type="submission" date="2017-04" db="EMBL/GenBank/DDBJ databases">
        <authorList>
            <person name="Afonso C.L."/>
            <person name="Miller P.J."/>
            <person name="Scott M.A."/>
            <person name="Spackman E."/>
            <person name="Goraichik I."/>
            <person name="Dimitrov K.M."/>
            <person name="Suarez D.L."/>
            <person name="Swayne D.E."/>
        </authorList>
    </citation>
    <scope>NUCLEOTIDE SEQUENCE [LARGE SCALE GENOMIC DNA]</scope>
    <source>
        <strain evidence="4 5">KR-140</strain>
    </source>
</reference>
<dbReference type="InterPro" id="IPR011109">
    <property type="entry name" value="DNA_bind_recombinase_dom"/>
</dbReference>
<proteinExistence type="predicted"/>
<protein>
    <submittedName>
        <fullName evidence="4">Site-specific DNA recombinase</fullName>
    </submittedName>
</protein>
<feature type="domain" description="Resolvase/invertase-type recombinase catalytic" evidence="3">
    <location>
        <begin position="3"/>
        <end position="148"/>
    </location>
</feature>
<evidence type="ECO:0000313" key="5">
    <source>
        <dbReference type="Proteomes" id="UP000192582"/>
    </source>
</evidence>
<dbReference type="GO" id="GO:0000150">
    <property type="term" value="F:DNA strand exchange activity"/>
    <property type="evidence" value="ECO:0007669"/>
    <property type="project" value="InterPro"/>
</dbReference>
<dbReference type="Proteomes" id="UP000192582">
    <property type="component" value="Unassembled WGS sequence"/>
</dbReference>
<dbReference type="CDD" id="cd00338">
    <property type="entry name" value="Ser_Recombinase"/>
    <property type="match status" value="1"/>
</dbReference>
<dbReference type="SMART" id="SM00857">
    <property type="entry name" value="Resolvase"/>
    <property type="match status" value="1"/>
</dbReference>
<dbReference type="InterPro" id="IPR050639">
    <property type="entry name" value="SSR_resolvase"/>
</dbReference>
<evidence type="ECO:0000256" key="2">
    <source>
        <dbReference type="ARBA" id="ARBA00023172"/>
    </source>
</evidence>
<keyword evidence="2" id="KW-0233">DNA recombination</keyword>
<evidence type="ECO:0000313" key="4">
    <source>
        <dbReference type="EMBL" id="SMB89103.1"/>
    </source>
</evidence>
<dbReference type="RefSeq" id="WP_084047973.1">
    <property type="nucleotide sequence ID" value="NZ_FWWU01000009.1"/>
</dbReference>
<dbReference type="InterPro" id="IPR036162">
    <property type="entry name" value="Resolvase-like_N_sf"/>
</dbReference>
<organism evidence="4 5">
    <name type="scientific">Deinococcus hopiensis KR-140</name>
    <dbReference type="NCBI Taxonomy" id="695939"/>
    <lineage>
        <taxon>Bacteria</taxon>
        <taxon>Thermotogati</taxon>
        <taxon>Deinococcota</taxon>
        <taxon>Deinococci</taxon>
        <taxon>Deinococcales</taxon>
        <taxon>Deinococcaceae</taxon>
        <taxon>Deinococcus</taxon>
    </lineage>
</organism>
<dbReference type="InterPro" id="IPR038109">
    <property type="entry name" value="DNA_bind_recomb_sf"/>
</dbReference>
<dbReference type="EMBL" id="FWWU01000009">
    <property type="protein sequence ID" value="SMB89103.1"/>
    <property type="molecule type" value="Genomic_DNA"/>
</dbReference>
<accession>A0A1W1V747</accession>
<keyword evidence="1" id="KW-0238">DNA-binding</keyword>
<dbReference type="GO" id="GO:0003677">
    <property type="term" value="F:DNA binding"/>
    <property type="evidence" value="ECO:0007669"/>
    <property type="project" value="UniProtKB-KW"/>
</dbReference>
<dbReference type="Gene3D" id="3.90.1750.20">
    <property type="entry name" value="Putative Large Serine Recombinase, Chain B, Domain 2"/>
    <property type="match status" value="1"/>
</dbReference>
<dbReference type="STRING" id="695939.SAMN00790413_00270"/>
<dbReference type="SUPFAM" id="SSF53041">
    <property type="entry name" value="Resolvase-like"/>
    <property type="match status" value="1"/>
</dbReference>
<dbReference type="Gene3D" id="3.40.50.1390">
    <property type="entry name" value="Resolvase, N-terminal catalytic domain"/>
    <property type="match status" value="1"/>
</dbReference>
<evidence type="ECO:0000259" key="3">
    <source>
        <dbReference type="PROSITE" id="PS51736"/>
    </source>
</evidence>
<evidence type="ECO:0000256" key="1">
    <source>
        <dbReference type="ARBA" id="ARBA00023125"/>
    </source>
</evidence>